<organism evidence="1 2">
    <name type="scientific">Melia azedarach</name>
    <name type="common">Chinaberry tree</name>
    <dbReference type="NCBI Taxonomy" id="155640"/>
    <lineage>
        <taxon>Eukaryota</taxon>
        <taxon>Viridiplantae</taxon>
        <taxon>Streptophyta</taxon>
        <taxon>Embryophyta</taxon>
        <taxon>Tracheophyta</taxon>
        <taxon>Spermatophyta</taxon>
        <taxon>Magnoliopsida</taxon>
        <taxon>eudicotyledons</taxon>
        <taxon>Gunneridae</taxon>
        <taxon>Pentapetalae</taxon>
        <taxon>rosids</taxon>
        <taxon>malvids</taxon>
        <taxon>Sapindales</taxon>
        <taxon>Meliaceae</taxon>
        <taxon>Melia</taxon>
    </lineage>
</organism>
<comment type="caution">
    <text evidence="1">The sequence shown here is derived from an EMBL/GenBank/DDBJ whole genome shotgun (WGS) entry which is preliminary data.</text>
</comment>
<reference evidence="1 2" key="1">
    <citation type="journal article" date="2023" name="Science">
        <title>Complex scaffold remodeling in plant triterpene biosynthesis.</title>
        <authorList>
            <person name="De La Pena R."/>
            <person name="Hodgson H."/>
            <person name="Liu J.C."/>
            <person name="Stephenson M.J."/>
            <person name="Martin A.C."/>
            <person name="Owen C."/>
            <person name="Harkess A."/>
            <person name="Leebens-Mack J."/>
            <person name="Jimenez L.E."/>
            <person name="Osbourn A."/>
            <person name="Sattely E.S."/>
        </authorList>
    </citation>
    <scope>NUCLEOTIDE SEQUENCE [LARGE SCALE GENOMIC DNA]</scope>
    <source>
        <strain evidence="2">cv. JPN11</strain>
        <tissue evidence="1">Leaf</tissue>
    </source>
</reference>
<proteinExistence type="predicted"/>
<dbReference type="Proteomes" id="UP001164539">
    <property type="component" value="Chromosome 3"/>
</dbReference>
<protein>
    <submittedName>
        <fullName evidence="1">Carboxyl-terminal-processing peptidase 2, chloroplastic</fullName>
    </submittedName>
</protein>
<gene>
    <name evidence="1" type="ORF">OWV82_006274</name>
</gene>
<name>A0ACC1YHB2_MELAZ</name>
<sequence length="537" mass="58768">MEVLASSASFPRLSSHSTFFSFSRISNFTFKANFSLPWNAQPVRIVEARLQGFLLCVRINARKRFRSCGSSDRAFKHEFLLGHLWRLNKSFSSQYGLISTKYTGSFLKVMNRSDRIRQRVSVLFVQLVFAVLLVSSISVAVTETSSWALSEENRLFLEAWRTIDRAYIDKTFNGQSWFRYRENALRNEPMNTREETYMAIRKMLATLNDPFTRFLEPEKFKSLRSGTQGALTGVGLSIGYPTASDGSAAGLVVISSAPGGPANRAGILSGDIIMAIDDTSTESMGIYDAAERLQGPEGSSVELTVCSGTEIKHLALTREKVSLNPVKSRLCEIPGSGKDSPKIGYIKLTSFNQNSSGAVREAIDTLRSNSVNAFVLDLRDNSGGLFPEGIEIAKIWLDKGVIVYICDNRGVRDIYDTDGSSSVAASEPLAVLVNKGTASASEILAGALKDNKRAVLYGEPTYGKGKIQSVFQLSDGSGLAVTVARYETPAHTDIDKVGVIPDHPLPPSFPKDEDGFCGCLKDPASACYINRGQLFSR</sequence>
<evidence type="ECO:0000313" key="2">
    <source>
        <dbReference type="Proteomes" id="UP001164539"/>
    </source>
</evidence>
<accession>A0ACC1YHB2</accession>
<keyword evidence="2" id="KW-1185">Reference proteome</keyword>
<dbReference type="EMBL" id="CM051396">
    <property type="protein sequence ID" value="KAJ4722836.1"/>
    <property type="molecule type" value="Genomic_DNA"/>
</dbReference>
<evidence type="ECO:0000313" key="1">
    <source>
        <dbReference type="EMBL" id="KAJ4722836.1"/>
    </source>
</evidence>